<dbReference type="Pfam" id="PF06839">
    <property type="entry name" value="Zn_ribbon_GRF"/>
    <property type="match status" value="1"/>
</dbReference>
<dbReference type="RefSeq" id="XP_010430846.1">
    <property type="nucleotide sequence ID" value="XM_010432544.1"/>
</dbReference>
<dbReference type="PANTHER" id="PTHR33248">
    <property type="entry name" value="ZINC ION-BINDING PROTEIN"/>
    <property type="match status" value="1"/>
</dbReference>
<gene>
    <name evidence="8" type="primary">LOC104715098</name>
</gene>
<feature type="domain" description="GRF-type" evidence="6">
    <location>
        <begin position="24"/>
        <end position="66"/>
    </location>
</feature>
<keyword evidence="2 4" id="KW-0863">Zinc-finger</keyword>
<evidence type="ECO:0000313" key="8">
    <source>
        <dbReference type="RefSeq" id="XP_010430846.1"/>
    </source>
</evidence>
<evidence type="ECO:0000256" key="2">
    <source>
        <dbReference type="ARBA" id="ARBA00022771"/>
    </source>
</evidence>
<sequence length="146" mass="16103">MSSSSSSGSSFTRRGTERGIPRKCRCGVAFVVKTSETMNNLGRLFHCCSYGSKENNEHLFKWTDISMVEEMEEVESVVGKIKVDVESLAKGLNAVKAEMESLAMETRTCEAVCNSYENEIQAIKAVAQGCEKEIEELKAVIACCEK</sequence>
<dbReference type="InterPro" id="IPR010666">
    <property type="entry name" value="Znf_GRF"/>
</dbReference>
<evidence type="ECO:0000256" key="5">
    <source>
        <dbReference type="SAM" id="Coils"/>
    </source>
</evidence>
<evidence type="ECO:0000259" key="6">
    <source>
        <dbReference type="PROSITE" id="PS51999"/>
    </source>
</evidence>
<protein>
    <submittedName>
        <fullName evidence="8">Uncharacterized protein At4g04775-like</fullName>
    </submittedName>
</protein>
<dbReference type="GeneID" id="104715098"/>
<proteinExistence type="predicted"/>
<accession>A0ABM0TSZ7</accession>
<reference evidence="7" key="1">
    <citation type="journal article" date="2014" name="Nat. Commun.">
        <title>The emerging biofuel crop Camelina sativa retains a highly undifferentiated hexaploid genome structure.</title>
        <authorList>
            <person name="Kagale S."/>
            <person name="Koh C."/>
            <person name="Nixon J."/>
            <person name="Bollina V."/>
            <person name="Clarke W.E."/>
            <person name="Tuteja R."/>
            <person name="Spillane C."/>
            <person name="Robinson S.J."/>
            <person name="Links M.G."/>
            <person name="Clarke C."/>
            <person name="Higgins E.E."/>
            <person name="Huebert T."/>
            <person name="Sharpe A.G."/>
            <person name="Parkin I.A."/>
        </authorList>
    </citation>
    <scope>NUCLEOTIDE SEQUENCE [LARGE SCALE GENOMIC DNA]</scope>
    <source>
        <strain evidence="7">cv. DH55</strain>
    </source>
</reference>
<feature type="coiled-coil region" evidence="5">
    <location>
        <begin position="113"/>
        <end position="140"/>
    </location>
</feature>
<keyword evidence="1" id="KW-0479">Metal-binding</keyword>
<dbReference type="PROSITE" id="PS51999">
    <property type="entry name" value="ZF_GRF"/>
    <property type="match status" value="1"/>
</dbReference>
<name>A0ABM0TSZ7_CAMSA</name>
<evidence type="ECO:0000256" key="3">
    <source>
        <dbReference type="ARBA" id="ARBA00022833"/>
    </source>
</evidence>
<organism evidence="7 8">
    <name type="scientific">Camelina sativa</name>
    <name type="common">False flax</name>
    <name type="synonym">Myagrum sativum</name>
    <dbReference type="NCBI Taxonomy" id="90675"/>
    <lineage>
        <taxon>Eukaryota</taxon>
        <taxon>Viridiplantae</taxon>
        <taxon>Streptophyta</taxon>
        <taxon>Embryophyta</taxon>
        <taxon>Tracheophyta</taxon>
        <taxon>Spermatophyta</taxon>
        <taxon>Magnoliopsida</taxon>
        <taxon>eudicotyledons</taxon>
        <taxon>Gunneridae</taxon>
        <taxon>Pentapetalae</taxon>
        <taxon>rosids</taxon>
        <taxon>malvids</taxon>
        <taxon>Brassicales</taxon>
        <taxon>Brassicaceae</taxon>
        <taxon>Camelineae</taxon>
        <taxon>Camelina</taxon>
    </lineage>
</organism>
<keyword evidence="3" id="KW-0862">Zinc</keyword>
<evidence type="ECO:0000256" key="4">
    <source>
        <dbReference type="PROSITE-ProRule" id="PRU01343"/>
    </source>
</evidence>
<reference evidence="8" key="2">
    <citation type="submission" date="2025-08" db="UniProtKB">
        <authorList>
            <consortium name="RefSeq"/>
        </authorList>
    </citation>
    <scope>IDENTIFICATION</scope>
    <source>
        <tissue evidence="8">Leaf</tissue>
    </source>
</reference>
<dbReference type="Proteomes" id="UP000694864">
    <property type="component" value="Chromosome 9"/>
</dbReference>
<evidence type="ECO:0000313" key="7">
    <source>
        <dbReference type="Proteomes" id="UP000694864"/>
    </source>
</evidence>
<keyword evidence="7" id="KW-1185">Reference proteome</keyword>
<keyword evidence="5" id="KW-0175">Coiled coil</keyword>
<evidence type="ECO:0000256" key="1">
    <source>
        <dbReference type="ARBA" id="ARBA00022723"/>
    </source>
</evidence>